<comment type="caution">
    <text evidence="1">The sequence shown here is derived from an EMBL/GenBank/DDBJ whole genome shotgun (WGS) entry which is preliminary data.</text>
</comment>
<dbReference type="RefSeq" id="WP_109728128.1">
    <property type="nucleotide sequence ID" value="NZ_QGDI01000022.1"/>
</dbReference>
<sequence length="160" mass="19134">MTIEELANKKAMKAEKYNVFIDEELKTEQAGIYGYFYRDPRGNEHCIYVGKATSFYDRTFSKNGHIHKFLRFMETNREMYSDEFLNDSMATLIENNCSIIVRCLEIVYYFDAFFTRAAHRLAFAELYWITKYQNIEECLDQMPEGVGPNEEEYWRNHYAL</sequence>
<proteinExistence type="predicted"/>
<dbReference type="OrthoDB" id="1912245at2"/>
<evidence type="ECO:0000313" key="1">
    <source>
        <dbReference type="EMBL" id="PWJ09662.1"/>
    </source>
</evidence>
<dbReference type="EMBL" id="QGDI01000022">
    <property type="protein sequence ID" value="PWJ09662.1"/>
    <property type="molecule type" value="Genomic_DNA"/>
</dbReference>
<evidence type="ECO:0000313" key="2">
    <source>
        <dbReference type="Proteomes" id="UP000245720"/>
    </source>
</evidence>
<dbReference type="AlphaFoldDB" id="A0A315XSM7"/>
<evidence type="ECO:0008006" key="3">
    <source>
        <dbReference type="Google" id="ProtNLM"/>
    </source>
</evidence>
<dbReference type="Proteomes" id="UP000245720">
    <property type="component" value="Unassembled WGS sequence"/>
</dbReference>
<protein>
    <recommendedName>
        <fullName evidence="3">GIY-YIG domain-containing protein</fullName>
    </recommendedName>
</protein>
<reference evidence="1 2" key="1">
    <citation type="submission" date="2018-05" db="EMBL/GenBank/DDBJ databases">
        <title>The Hungate 1000. A catalogue of reference genomes from the rumen microbiome.</title>
        <authorList>
            <person name="Kelly W."/>
        </authorList>
    </citation>
    <scope>NUCLEOTIDE SEQUENCE [LARGE SCALE GENOMIC DNA]</scope>
    <source>
        <strain evidence="1 2">SAb67</strain>
    </source>
</reference>
<gene>
    <name evidence="1" type="ORF">IE37_03434</name>
</gene>
<name>A0A315XSM7_RUMFL</name>
<organism evidence="1 2">
    <name type="scientific">Ruminococcus flavefaciens</name>
    <dbReference type="NCBI Taxonomy" id="1265"/>
    <lineage>
        <taxon>Bacteria</taxon>
        <taxon>Bacillati</taxon>
        <taxon>Bacillota</taxon>
        <taxon>Clostridia</taxon>
        <taxon>Eubacteriales</taxon>
        <taxon>Oscillospiraceae</taxon>
        <taxon>Ruminococcus</taxon>
    </lineage>
</organism>
<accession>A0A315XSM7</accession>